<dbReference type="PANTHER" id="PTHR47967">
    <property type="entry name" value="OS07G0603500 PROTEIN-RELATED"/>
    <property type="match status" value="1"/>
</dbReference>
<dbReference type="InterPro" id="IPR051708">
    <property type="entry name" value="Plant_Aspart_Prot_A1"/>
</dbReference>
<accession>A0AAD8KGB1</accession>
<comment type="caution">
    <text evidence="4">The sequence shown here is derived from an EMBL/GenBank/DDBJ whole genome shotgun (WGS) entry which is preliminary data.</text>
</comment>
<gene>
    <name evidence="4" type="ORF">QVD17_28191</name>
</gene>
<keyword evidence="1" id="KW-0645">Protease</keyword>
<dbReference type="PANTHER" id="PTHR47967:SF128">
    <property type="entry name" value="ASPARTIC PROTEINASE CDR1-LIKE"/>
    <property type="match status" value="1"/>
</dbReference>
<dbReference type="GO" id="GO:0008233">
    <property type="term" value="F:peptidase activity"/>
    <property type="evidence" value="ECO:0007669"/>
    <property type="project" value="UniProtKB-KW"/>
</dbReference>
<dbReference type="SUPFAM" id="SSF50630">
    <property type="entry name" value="Acid proteases"/>
    <property type="match status" value="1"/>
</dbReference>
<dbReference type="EMBL" id="JAUHHV010000007">
    <property type="protein sequence ID" value="KAK1419035.1"/>
    <property type="molecule type" value="Genomic_DNA"/>
</dbReference>
<reference evidence="4" key="1">
    <citation type="journal article" date="2023" name="bioRxiv">
        <title>Improved chromosome-level genome assembly for marigold (Tagetes erecta).</title>
        <authorList>
            <person name="Jiang F."/>
            <person name="Yuan L."/>
            <person name="Wang S."/>
            <person name="Wang H."/>
            <person name="Xu D."/>
            <person name="Wang A."/>
            <person name="Fan W."/>
        </authorList>
    </citation>
    <scope>NUCLEOTIDE SEQUENCE</scope>
    <source>
        <strain evidence="4">WSJ</strain>
        <tissue evidence="4">Leaf</tissue>
    </source>
</reference>
<dbReference type="PROSITE" id="PS51767">
    <property type="entry name" value="PEPTIDASE_A1"/>
    <property type="match status" value="1"/>
</dbReference>
<evidence type="ECO:0000259" key="3">
    <source>
        <dbReference type="PROSITE" id="PS51767"/>
    </source>
</evidence>
<protein>
    <recommendedName>
        <fullName evidence="3">Peptidase A1 domain-containing protein</fullName>
    </recommendedName>
</protein>
<dbReference type="Gene3D" id="2.40.70.10">
    <property type="entry name" value="Acid Proteases"/>
    <property type="match status" value="1"/>
</dbReference>
<dbReference type="AlphaFoldDB" id="A0AAD8KGB1"/>
<organism evidence="4 5">
    <name type="scientific">Tagetes erecta</name>
    <name type="common">African marigold</name>
    <dbReference type="NCBI Taxonomy" id="13708"/>
    <lineage>
        <taxon>Eukaryota</taxon>
        <taxon>Viridiplantae</taxon>
        <taxon>Streptophyta</taxon>
        <taxon>Embryophyta</taxon>
        <taxon>Tracheophyta</taxon>
        <taxon>Spermatophyta</taxon>
        <taxon>Magnoliopsida</taxon>
        <taxon>eudicotyledons</taxon>
        <taxon>Gunneridae</taxon>
        <taxon>Pentapetalae</taxon>
        <taxon>asterids</taxon>
        <taxon>campanulids</taxon>
        <taxon>Asterales</taxon>
        <taxon>Asteraceae</taxon>
        <taxon>Asteroideae</taxon>
        <taxon>Heliantheae alliance</taxon>
        <taxon>Tageteae</taxon>
        <taxon>Tagetes</taxon>
    </lineage>
</organism>
<evidence type="ECO:0000256" key="2">
    <source>
        <dbReference type="ARBA" id="ARBA00022801"/>
    </source>
</evidence>
<dbReference type="InterPro" id="IPR033121">
    <property type="entry name" value="PEPTIDASE_A1"/>
</dbReference>
<evidence type="ECO:0000313" key="4">
    <source>
        <dbReference type="EMBL" id="KAK1419035.1"/>
    </source>
</evidence>
<dbReference type="GO" id="GO:0005576">
    <property type="term" value="C:extracellular region"/>
    <property type="evidence" value="ECO:0007669"/>
    <property type="project" value="TreeGrafter"/>
</dbReference>
<keyword evidence="2" id="KW-0378">Hydrolase</keyword>
<dbReference type="Pfam" id="PF14541">
    <property type="entry name" value="TAXi_C"/>
    <property type="match status" value="1"/>
</dbReference>
<dbReference type="GO" id="GO:0006508">
    <property type="term" value="P:proteolysis"/>
    <property type="evidence" value="ECO:0007669"/>
    <property type="project" value="UniProtKB-KW"/>
</dbReference>
<dbReference type="InterPro" id="IPR032799">
    <property type="entry name" value="TAXi_C"/>
</dbReference>
<dbReference type="Proteomes" id="UP001229421">
    <property type="component" value="Unassembled WGS sequence"/>
</dbReference>
<evidence type="ECO:0000313" key="5">
    <source>
        <dbReference type="Proteomes" id="UP001229421"/>
    </source>
</evidence>
<sequence>MCWPGPNVVSTTLVKKLYFKTYYYIHLIDVLVGNKSLSSHDDQTNINLDHVEYGNMLVDLGTLVTYLPLDIYNRFSPDMIKAVGGETVVDPRAGSYEIICFKDLNLERVPVVTFRLEGGDIKVPGVNMFVEVKKRVSCMTIAPAQDSLGLFGNMIQRNLMVGIDLQKQKQNKKCNSLNFKSCHCLGHIFLSLSQAHTYTRAVVIPASPRSSNQWFCNLEFRVYNNNRRIKSAE</sequence>
<feature type="domain" description="Peptidase A1" evidence="3">
    <location>
        <begin position="1"/>
        <end position="173"/>
    </location>
</feature>
<evidence type="ECO:0000256" key="1">
    <source>
        <dbReference type="ARBA" id="ARBA00022670"/>
    </source>
</evidence>
<keyword evidence="5" id="KW-1185">Reference proteome</keyword>
<proteinExistence type="predicted"/>
<dbReference type="InterPro" id="IPR021109">
    <property type="entry name" value="Peptidase_aspartic_dom_sf"/>
</dbReference>
<name>A0AAD8KGB1_TARER</name>